<evidence type="ECO:0000313" key="3">
    <source>
        <dbReference type="Proteomes" id="UP000322977"/>
    </source>
</evidence>
<keyword evidence="1" id="KW-0614">Plasmid</keyword>
<protein>
    <submittedName>
        <fullName evidence="1">Uncharacterized protein</fullName>
    </submittedName>
</protein>
<sequence length="93" mass="9996">MLMTEPPWSYPVTCNPAGINIPQSRQGTMQAYWPCIPLCVFPGSSANHPVNRESHSPSVANTFLPSGSRFLIAFSSVKLAPGYTDSCSLILPG</sequence>
<evidence type="ECO:0000313" key="1">
    <source>
        <dbReference type="EMBL" id="CDY80081.1"/>
    </source>
</evidence>
<dbReference type="AlphaFoldDB" id="A0A078K2B1"/>
<gene>
    <name evidence="1" type="primary">orf49</name>
    <name evidence="2" type="ORF">FXN67_31840</name>
</gene>
<dbReference type="EMBL" id="LM994717">
    <property type="protein sequence ID" value="CDY80081.1"/>
    <property type="molecule type" value="Genomic_DNA"/>
</dbReference>
<accession>A0A078K2B1</accession>
<reference evidence="1" key="1">
    <citation type="journal article" date="2015" name="PLoS ONE">
        <title>Persistence of a pKPN3-Like CTX-M-15-Encoding IncFIIK Plasmid in a Klebsiella pneumonia ST17 Host during Two Years of Intestinal Colonization.</title>
        <authorList>
            <person name="Lohr I.H."/>
            <person name="Hulter N."/>
            <person name="Bernhoff E."/>
            <person name="Johnsen P.J."/>
            <person name="Sundsfjord A."/>
            <person name="Naseer U."/>
        </authorList>
    </citation>
    <scope>NUCLEOTIDE SEQUENCE [LARGE SCALE GENOMIC DNA]</scope>
    <source>
        <strain evidence="1">ST17 Kp848</strain>
        <plasmid evidence="1">pKp848CTX</plasmid>
    </source>
</reference>
<geneLocation type="plasmid" evidence="1">
    <name>pKp848CTX</name>
</geneLocation>
<evidence type="ECO:0000313" key="2">
    <source>
        <dbReference type="EMBL" id="TYL68379.1"/>
    </source>
</evidence>
<dbReference type="EMBL" id="VSSY01000164">
    <property type="protein sequence ID" value="TYL68379.1"/>
    <property type="molecule type" value="Genomic_DNA"/>
</dbReference>
<organism evidence="1">
    <name type="scientific">Klebsiella pneumoniae</name>
    <dbReference type="NCBI Taxonomy" id="573"/>
    <lineage>
        <taxon>Bacteria</taxon>
        <taxon>Pseudomonadati</taxon>
        <taxon>Pseudomonadota</taxon>
        <taxon>Gammaproteobacteria</taxon>
        <taxon>Enterobacterales</taxon>
        <taxon>Enterobacteriaceae</taxon>
        <taxon>Klebsiella/Raoultella group</taxon>
        <taxon>Klebsiella</taxon>
        <taxon>Klebsiella pneumoniae complex</taxon>
    </lineage>
</organism>
<reference evidence="2 3" key="2">
    <citation type="submission" date="2019-08" db="EMBL/GenBank/DDBJ databases">
        <title>Phenotypic and genetic characterization of extended-spectrum b-lactamase-producing hypermucoviscous Klebsiella pneumoniae from Chile.</title>
        <authorList>
            <person name="Morales-Leon F."/>
            <person name="Caro C."/>
            <person name="Opazo-Capurro A."/>
            <person name="Lincopan N."/>
            <person name="Dominguez-Yevenes M."/>
            <person name="Lima C."/>
            <person name="Bello-Toledo H."/>
            <person name="Gonzalez-Rocha G."/>
        </authorList>
    </citation>
    <scope>NUCLEOTIDE SEQUENCE [LARGE SCALE GENOMIC DNA]</scope>
    <source>
        <strain evidence="2 3">UCO-494</strain>
    </source>
</reference>
<proteinExistence type="predicted"/>
<name>A0A078K2B1_KLEPN</name>
<dbReference type="Proteomes" id="UP000322977">
    <property type="component" value="Unassembled WGS sequence"/>
</dbReference>